<organism evidence="3">
    <name type="scientific">uncultured Caudovirales phage</name>
    <dbReference type="NCBI Taxonomy" id="2100421"/>
    <lineage>
        <taxon>Viruses</taxon>
        <taxon>Duplodnaviria</taxon>
        <taxon>Heunggongvirae</taxon>
        <taxon>Uroviricota</taxon>
        <taxon>Caudoviricetes</taxon>
        <taxon>Peduoviridae</taxon>
        <taxon>Maltschvirus</taxon>
        <taxon>Maltschvirus maltsch</taxon>
    </lineage>
</organism>
<dbReference type="EMBL" id="LR796484">
    <property type="protein sequence ID" value="CAB4148077.1"/>
    <property type="molecule type" value="Genomic_DNA"/>
</dbReference>
<feature type="region of interest" description="Disordered" evidence="1">
    <location>
        <begin position="78"/>
        <end position="112"/>
    </location>
</feature>
<gene>
    <name evidence="2" type="ORF">UFOVP429_96</name>
    <name evidence="3" type="ORF">UFOVP696_71</name>
</gene>
<feature type="compositionally biased region" description="Polar residues" evidence="1">
    <location>
        <begin position="85"/>
        <end position="106"/>
    </location>
</feature>
<name>A0A6J5NH11_9CAUD</name>
<feature type="region of interest" description="Disordered" evidence="1">
    <location>
        <begin position="1"/>
        <end position="59"/>
    </location>
</feature>
<dbReference type="EMBL" id="LR796666">
    <property type="protein sequence ID" value="CAB4158203.1"/>
    <property type="molecule type" value="Genomic_DNA"/>
</dbReference>
<accession>A0A6J5NH11</accession>
<evidence type="ECO:0000256" key="1">
    <source>
        <dbReference type="SAM" id="MobiDB-lite"/>
    </source>
</evidence>
<protein>
    <submittedName>
        <fullName evidence="3">Uncharacterized protein</fullName>
    </submittedName>
</protein>
<evidence type="ECO:0000313" key="3">
    <source>
        <dbReference type="EMBL" id="CAB4158203.1"/>
    </source>
</evidence>
<reference evidence="3" key="1">
    <citation type="submission" date="2020-04" db="EMBL/GenBank/DDBJ databases">
        <authorList>
            <person name="Chiriac C."/>
            <person name="Salcher M."/>
            <person name="Ghai R."/>
            <person name="Kavagutti S V."/>
        </authorList>
    </citation>
    <scope>NUCLEOTIDE SEQUENCE</scope>
</reference>
<sequence>MKKDSTKNSAPIAPTSAEPSNAAGAKPVVAKPLKGTLIKKTGNAKGGTDPYKQAKPSRVKVTATGGARYGIRVGFQKSTAPEAGATQSNGRLFSASVNRTAPNFKSGSADLL</sequence>
<evidence type="ECO:0000313" key="2">
    <source>
        <dbReference type="EMBL" id="CAB4148077.1"/>
    </source>
</evidence>
<proteinExistence type="predicted"/>